<evidence type="ECO:0000313" key="10">
    <source>
        <dbReference type="EMBL" id="TDQ43069.1"/>
    </source>
</evidence>
<dbReference type="InterPro" id="IPR000700">
    <property type="entry name" value="PAS-assoc_C"/>
</dbReference>
<comment type="subcellular location">
    <subcellularLocation>
        <location evidence="1">Membrane</location>
    </subcellularLocation>
</comment>
<dbReference type="SMART" id="SM00091">
    <property type="entry name" value="PAS"/>
    <property type="match status" value="1"/>
</dbReference>
<evidence type="ECO:0000259" key="9">
    <source>
        <dbReference type="PROSITE" id="PS50887"/>
    </source>
</evidence>
<dbReference type="SMART" id="SM00086">
    <property type="entry name" value="PAC"/>
    <property type="match status" value="1"/>
</dbReference>
<accession>A0A4R6UDB4</accession>
<keyword evidence="3 5" id="KW-1133">Transmembrane helix</keyword>
<organism evidence="10 11">
    <name type="scientific">Tepidicella xavieri</name>
    <dbReference type="NCBI Taxonomy" id="360241"/>
    <lineage>
        <taxon>Bacteria</taxon>
        <taxon>Pseudomonadati</taxon>
        <taxon>Pseudomonadota</taxon>
        <taxon>Betaproteobacteria</taxon>
        <taxon>Burkholderiales</taxon>
        <taxon>Tepidicella</taxon>
    </lineage>
</organism>
<evidence type="ECO:0000256" key="4">
    <source>
        <dbReference type="ARBA" id="ARBA00023136"/>
    </source>
</evidence>
<name>A0A4R6UDB4_9BURK</name>
<dbReference type="GO" id="GO:0007165">
    <property type="term" value="P:signal transduction"/>
    <property type="evidence" value="ECO:0007669"/>
    <property type="project" value="UniProtKB-ARBA"/>
</dbReference>
<dbReference type="PROSITE" id="PS50887">
    <property type="entry name" value="GGDEF"/>
    <property type="match status" value="1"/>
</dbReference>
<dbReference type="SUPFAM" id="SSF55785">
    <property type="entry name" value="PYP-like sensor domain (PAS domain)"/>
    <property type="match status" value="1"/>
</dbReference>
<dbReference type="FunFam" id="3.30.70.270:FF:000001">
    <property type="entry name" value="Diguanylate cyclase domain protein"/>
    <property type="match status" value="1"/>
</dbReference>
<dbReference type="SMART" id="SM01079">
    <property type="entry name" value="CHASE"/>
    <property type="match status" value="1"/>
</dbReference>
<dbReference type="InterPro" id="IPR029787">
    <property type="entry name" value="Nucleotide_cyclase"/>
</dbReference>
<dbReference type="CDD" id="cd00130">
    <property type="entry name" value="PAS"/>
    <property type="match status" value="1"/>
</dbReference>
<dbReference type="Pfam" id="PF00990">
    <property type="entry name" value="GGDEF"/>
    <property type="match status" value="1"/>
</dbReference>
<dbReference type="NCBIfam" id="TIGR00254">
    <property type="entry name" value="GGDEF"/>
    <property type="match status" value="1"/>
</dbReference>
<dbReference type="Gene3D" id="3.30.70.270">
    <property type="match status" value="1"/>
</dbReference>
<dbReference type="InterPro" id="IPR000160">
    <property type="entry name" value="GGDEF_dom"/>
</dbReference>
<dbReference type="PANTHER" id="PTHR46663">
    <property type="entry name" value="DIGUANYLATE CYCLASE DGCT-RELATED"/>
    <property type="match status" value="1"/>
</dbReference>
<feature type="domain" description="GGDEF" evidence="9">
    <location>
        <begin position="520"/>
        <end position="653"/>
    </location>
</feature>
<evidence type="ECO:0000259" key="8">
    <source>
        <dbReference type="PROSITE" id="PS50839"/>
    </source>
</evidence>
<dbReference type="InterPro" id="IPR042240">
    <property type="entry name" value="CHASE_sf"/>
</dbReference>
<dbReference type="GO" id="GO:0003824">
    <property type="term" value="F:catalytic activity"/>
    <property type="evidence" value="ECO:0007669"/>
    <property type="project" value="UniProtKB-ARBA"/>
</dbReference>
<feature type="domain" description="PAC" evidence="7">
    <location>
        <begin position="436"/>
        <end position="488"/>
    </location>
</feature>
<reference evidence="10 11" key="1">
    <citation type="submission" date="2019-03" db="EMBL/GenBank/DDBJ databases">
        <title>Genomic Encyclopedia of Type Strains, Phase IV (KMG-IV): sequencing the most valuable type-strain genomes for metagenomic binning, comparative biology and taxonomic classification.</title>
        <authorList>
            <person name="Goeker M."/>
        </authorList>
    </citation>
    <scope>NUCLEOTIDE SEQUENCE [LARGE SCALE GENOMIC DNA]</scope>
    <source>
        <strain evidence="10 11">DSM 19605</strain>
    </source>
</reference>
<dbReference type="Gene3D" id="3.30.450.20">
    <property type="entry name" value="PAS domain"/>
    <property type="match status" value="1"/>
</dbReference>
<evidence type="ECO:0000256" key="2">
    <source>
        <dbReference type="ARBA" id="ARBA00022692"/>
    </source>
</evidence>
<evidence type="ECO:0000256" key="3">
    <source>
        <dbReference type="ARBA" id="ARBA00022989"/>
    </source>
</evidence>
<evidence type="ECO:0000256" key="1">
    <source>
        <dbReference type="ARBA" id="ARBA00004370"/>
    </source>
</evidence>
<dbReference type="Proteomes" id="UP000295510">
    <property type="component" value="Unassembled WGS sequence"/>
</dbReference>
<dbReference type="Gene3D" id="3.30.450.350">
    <property type="entry name" value="CHASE domain"/>
    <property type="match status" value="1"/>
</dbReference>
<dbReference type="InterPro" id="IPR000014">
    <property type="entry name" value="PAS"/>
</dbReference>
<dbReference type="PANTHER" id="PTHR46663:SF3">
    <property type="entry name" value="SLL0267 PROTEIN"/>
    <property type="match status" value="1"/>
</dbReference>
<dbReference type="PROSITE" id="PS50113">
    <property type="entry name" value="PAC"/>
    <property type="match status" value="1"/>
</dbReference>
<evidence type="ECO:0000256" key="5">
    <source>
        <dbReference type="SAM" id="Phobius"/>
    </source>
</evidence>
<evidence type="ECO:0000259" key="7">
    <source>
        <dbReference type="PROSITE" id="PS50113"/>
    </source>
</evidence>
<feature type="transmembrane region" description="Helical" evidence="5">
    <location>
        <begin position="12"/>
        <end position="28"/>
    </location>
</feature>
<dbReference type="InterPro" id="IPR006189">
    <property type="entry name" value="CHASE_dom"/>
</dbReference>
<sequence>MVEAISFTHRLRWLPLLILCIGLWLTWLQHAGMDKRQQELARARFEMQAREVVFRLERRLQANVDVLHGVTGLFAASGLVERGEFRAYVETLRLDVHYPGIQGVGFSQWVATPDIPRLEAAIRAEGFPQFRVHPLKVDAAHQSAIVFIEPFDWRNQRAFGFDMFSEPIRQQAMRRAVETGEPSFSGRVTLVQETEEAPQPGFLIYLPIYQKGPPPATSAGRWAQLVGWAYSPIRAHDLFTAFLESEFPAMRRHFGLRIFAASTADADALLYDDLPAGSSESGLSFTRTLMLHGTPWHIEIHPAPDTPLWDGDERSIGILWAGGLLTVLLALLAHVLLRSHRLIQSALEQSVRTQRQLAESQAALRLAGTVMDASPLGIVATNARRRIVSVNPAFTRITGYSPDEAVGASTRLMDLRPLRNGSLKAVWQALEQQGTWEDELESRRKDGSLYPMRLSITTVRDEHGTIQNYIGLFQDITEQHKAQENIRRLAHHDYLTGLPNRAMLVERAAIELQGAQRYGHRPAILFIDLDRFKPINDQFGHEAGDAVLIEVARRLSERLRESDLICRQGGDEFVVLMPDHHSTEGLLRLAEKLLQAIEMPYEVAGQRMTLSASIGIVTYPEGGETVDDLIRSADAAMYRAKADPLRKVYVAGASEGPSTG</sequence>
<dbReference type="InterPro" id="IPR035965">
    <property type="entry name" value="PAS-like_dom_sf"/>
</dbReference>
<dbReference type="Pfam" id="PF03924">
    <property type="entry name" value="CHASE"/>
    <property type="match status" value="1"/>
</dbReference>
<dbReference type="SMART" id="SM00267">
    <property type="entry name" value="GGDEF"/>
    <property type="match status" value="1"/>
</dbReference>
<protein>
    <submittedName>
        <fullName evidence="10">PAS domain S-box-containing protein/diguanylate cyclase (GGDEF)-like protein</fullName>
    </submittedName>
</protein>
<comment type="caution">
    <text evidence="10">The sequence shown here is derived from an EMBL/GenBank/DDBJ whole genome shotgun (WGS) entry which is preliminary data.</text>
</comment>
<feature type="domain" description="PAS" evidence="6">
    <location>
        <begin position="370"/>
        <end position="415"/>
    </location>
</feature>
<dbReference type="InterPro" id="IPR052163">
    <property type="entry name" value="DGC-Regulatory_Protein"/>
</dbReference>
<dbReference type="InterPro" id="IPR001610">
    <property type="entry name" value="PAC"/>
</dbReference>
<dbReference type="GO" id="GO:0016020">
    <property type="term" value="C:membrane"/>
    <property type="evidence" value="ECO:0007669"/>
    <property type="project" value="UniProtKB-SubCell"/>
</dbReference>
<dbReference type="CDD" id="cd01949">
    <property type="entry name" value="GGDEF"/>
    <property type="match status" value="1"/>
</dbReference>
<dbReference type="PROSITE" id="PS50839">
    <property type="entry name" value="CHASE"/>
    <property type="match status" value="1"/>
</dbReference>
<dbReference type="Pfam" id="PF13426">
    <property type="entry name" value="PAS_9"/>
    <property type="match status" value="1"/>
</dbReference>
<feature type="transmembrane region" description="Helical" evidence="5">
    <location>
        <begin position="318"/>
        <end position="337"/>
    </location>
</feature>
<evidence type="ECO:0000313" key="11">
    <source>
        <dbReference type="Proteomes" id="UP000295510"/>
    </source>
</evidence>
<gene>
    <name evidence="10" type="ORF">DFR43_10811</name>
</gene>
<keyword evidence="4 5" id="KW-0472">Membrane</keyword>
<feature type="domain" description="CHASE" evidence="8">
    <location>
        <begin position="76"/>
        <end position="299"/>
    </location>
</feature>
<evidence type="ECO:0000259" key="6">
    <source>
        <dbReference type="PROSITE" id="PS50112"/>
    </source>
</evidence>
<dbReference type="SUPFAM" id="SSF55073">
    <property type="entry name" value="Nucleotide cyclase"/>
    <property type="match status" value="1"/>
</dbReference>
<keyword evidence="2 5" id="KW-0812">Transmembrane</keyword>
<dbReference type="EMBL" id="SNYL01000008">
    <property type="protein sequence ID" value="TDQ43069.1"/>
    <property type="molecule type" value="Genomic_DNA"/>
</dbReference>
<dbReference type="NCBIfam" id="TIGR00229">
    <property type="entry name" value="sensory_box"/>
    <property type="match status" value="1"/>
</dbReference>
<dbReference type="InterPro" id="IPR043128">
    <property type="entry name" value="Rev_trsase/Diguanyl_cyclase"/>
</dbReference>
<dbReference type="PROSITE" id="PS50112">
    <property type="entry name" value="PAS"/>
    <property type="match status" value="1"/>
</dbReference>
<keyword evidence="11" id="KW-1185">Reference proteome</keyword>
<dbReference type="AlphaFoldDB" id="A0A4R6UDB4"/>
<proteinExistence type="predicted"/>